<organism evidence="2">
    <name type="scientific">Cuerna arida</name>
    <dbReference type="NCBI Taxonomy" id="1464854"/>
    <lineage>
        <taxon>Eukaryota</taxon>
        <taxon>Metazoa</taxon>
        <taxon>Ecdysozoa</taxon>
        <taxon>Arthropoda</taxon>
        <taxon>Hexapoda</taxon>
        <taxon>Insecta</taxon>
        <taxon>Pterygota</taxon>
        <taxon>Neoptera</taxon>
        <taxon>Paraneoptera</taxon>
        <taxon>Hemiptera</taxon>
        <taxon>Auchenorrhyncha</taxon>
        <taxon>Membracoidea</taxon>
        <taxon>Cicadellidae</taxon>
        <taxon>Cicadellinae</taxon>
        <taxon>Proconiini</taxon>
        <taxon>Cuerna</taxon>
    </lineage>
</organism>
<proteinExistence type="predicted"/>
<accession>A0A1B6FH71</accession>
<dbReference type="EMBL" id="GECZ01020232">
    <property type="protein sequence ID" value="JAS49537.1"/>
    <property type="molecule type" value="Transcribed_RNA"/>
</dbReference>
<dbReference type="PANTHER" id="PTHR10773:SF19">
    <property type="match status" value="1"/>
</dbReference>
<feature type="compositionally biased region" description="Basic residues" evidence="1">
    <location>
        <begin position="1"/>
        <end position="12"/>
    </location>
</feature>
<dbReference type="AlphaFoldDB" id="A0A1B6FH71"/>
<evidence type="ECO:0000313" key="2">
    <source>
        <dbReference type="EMBL" id="JAS49537.1"/>
    </source>
</evidence>
<evidence type="ECO:0000256" key="1">
    <source>
        <dbReference type="SAM" id="MobiDB-lite"/>
    </source>
</evidence>
<sequence>MLHCHNQTKKRSGQTPSRRSGTVQYYLKHNEDQKRVCKKMFLHTLGLNEWMVLNWINKNNVGDHDVDDPETLEMRPQTDSNGYKDLSKSKTSKKRQNLVEWLQSVPKLPSHYARRDTKKLYLEPTWTSKKEMYRTYKQTMIDQNKVWGSEALYDDVFNELNLSLDIPRKDHCDLCCSYKLGNISNEIYQQHIKEKDRARQEKEKDKPLAIHKQIYCLTCDLQAVKITP</sequence>
<protein>
    <submittedName>
        <fullName evidence="2">Uncharacterized protein</fullName>
    </submittedName>
</protein>
<name>A0A1B6FH71_9HEMI</name>
<feature type="region of interest" description="Disordered" evidence="1">
    <location>
        <begin position="1"/>
        <end position="21"/>
    </location>
</feature>
<feature type="region of interest" description="Disordered" evidence="1">
    <location>
        <begin position="64"/>
        <end position="91"/>
    </location>
</feature>
<dbReference type="PANTHER" id="PTHR10773">
    <property type="entry name" value="DNA-DIRECTED RNA POLYMERASES I, II, AND III SUBUNIT RPABC2"/>
    <property type="match status" value="1"/>
</dbReference>
<reference evidence="2" key="1">
    <citation type="submission" date="2015-11" db="EMBL/GenBank/DDBJ databases">
        <title>De novo transcriptome assembly of four potential Pierce s Disease insect vectors from Arizona vineyards.</title>
        <authorList>
            <person name="Tassone E.E."/>
        </authorList>
    </citation>
    <scope>NUCLEOTIDE SEQUENCE</scope>
</reference>
<gene>
    <name evidence="2" type="ORF">g.43924</name>
</gene>